<organism evidence="14 15">
    <name type="scientific">Streptomyces cathayae</name>
    <dbReference type="NCBI Taxonomy" id="3031124"/>
    <lineage>
        <taxon>Bacteria</taxon>
        <taxon>Bacillati</taxon>
        <taxon>Actinomycetota</taxon>
        <taxon>Actinomycetes</taxon>
        <taxon>Kitasatosporales</taxon>
        <taxon>Streptomycetaceae</taxon>
        <taxon>Streptomyces</taxon>
    </lineage>
</organism>
<reference evidence="14 15" key="1">
    <citation type="submission" date="2023-03" db="EMBL/GenBank/DDBJ databases">
        <authorList>
            <person name="Mo P."/>
        </authorList>
    </citation>
    <scope>NUCLEOTIDE SEQUENCE [LARGE SCALE GENOMIC DNA]</scope>
    <source>
        <strain evidence="14 15">HUAS 5</strain>
    </source>
</reference>
<dbReference type="SMART" id="SM00387">
    <property type="entry name" value="HATPase_c"/>
    <property type="match status" value="1"/>
</dbReference>
<dbReference type="Pfam" id="PF07730">
    <property type="entry name" value="HisKA_3"/>
    <property type="match status" value="1"/>
</dbReference>
<keyword evidence="12" id="KW-0472">Membrane</keyword>
<evidence type="ECO:0000313" key="15">
    <source>
        <dbReference type="Proteomes" id="UP001216440"/>
    </source>
</evidence>
<dbReference type="Gene3D" id="1.20.5.1930">
    <property type="match status" value="1"/>
</dbReference>
<evidence type="ECO:0000256" key="10">
    <source>
        <dbReference type="ARBA" id="ARBA00022989"/>
    </source>
</evidence>
<dbReference type="Pfam" id="PF02518">
    <property type="entry name" value="HATPase_c"/>
    <property type="match status" value="1"/>
</dbReference>
<dbReference type="InterPro" id="IPR003660">
    <property type="entry name" value="HAMP_dom"/>
</dbReference>
<dbReference type="PANTHER" id="PTHR24421:SF10">
    <property type="entry name" value="NITRATE_NITRITE SENSOR PROTEIN NARQ"/>
    <property type="match status" value="1"/>
</dbReference>
<evidence type="ECO:0000313" key="14">
    <source>
        <dbReference type="EMBL" id="WGD42091.1"/>
    </source>
</evidence>
<keyword evidence="10 12" id="KW-1133">Transmembrane helix</keyword>
<keyword evidence="7" id="KW-0547">Nucleotide-binding</keyword>
<dbReference type="InterPro" id="IPR003594">
    <property type="entry name" value="HATPase_dom"/>
</dbReference>
<accession>A0ABY8K204</accession>
<dbReference type="RefSeq" id="WP_279335148.1">
    <property type="nucleotide sequence ID" value="NZ_CP121682.1"/>
</dbReference>
<evidence type="ECO:0000256" key="1">
    <source>
        <dbReference type="ARBA" id="ARBA00000085"/>
    </source>
</evidence>
<gene>
    <name evidence="14" type="ORF">PYS65_19135</name>
</gene>
<feature type="transmembrane region" description="Helical" evidence="12">
    <location>
        <begin position="38"/>
        <end position="59"/>
    </location>
</feature>
<evidence type="ECO:0000256" key="12">
    <source>
        <dbReference type="SAM" id="Phobius"/>
    </source>
</evidence>
<dbReference type="SUPFAM" id="SSF55874">
    <property type="entry name" value="ATPase domain of HSP90 chaperone/DNA topoisomerase II/histidine kinase"/>
    <property type="match status" value="1"/>
</dbReference>
<comment type="subcellular location">
    <subcellularLocation>
        <location evidence="2">Membrane</location>
    </subcellularLocation>
</comment>
<keyword evidence="11" id="KW-0902">Two-component regulatory system</keyword>
<evidence type="ECO:0000256" key="5">
    <source>
        <dbReference type="ARBA" id="ARBA00022679"/>
    </source>
</evidence>
<dbReference type="InterPro" id="IPR011712">
    <property type="entry name" value="Sig_transdc_His_kin_sub3_dim/P"/>
</dbReference>
<keyword evidence="6 12" id="KW-0812">Transmembrane</keyword>
<dbReference type="CDD" id="cd06225">
    <property type="entry name" value="HAMP"/>
    <property type="match status" value="1"/>
</dbReference>
<evidence type="ECO:0000256" key="8">
    <source>
        <dbReference type="ARBA" id="ARBA00022777"/>
    </source>
</evidence>
<dbReference type="CDD" id="cd16917">
    <property type="entry name" value="HATPase_UhpB-NarQ-NarX-like"/>
    <property type="match status" value="1"/>
</dbReference>
<protein>
    <recommendedName>
        <fullName evidence="3">histidine kinase</fullName>
        <ecNumber evidence="3">2.7.13.3</ecNumber>
    </recommendedName>
</protein>
<dbReference type="Pfam" id="PF00672">
    <property type="entry name" value="HAMP"/>
    <property type="match status" value="1"/>
</dbReference>
<dbReference type="GO" id="GO:0016301">
    <property type="term" value="F:kinase activity"/>
    <property type="evidence" value="ECO:0007669"/>
    <property type="project" value="UniProtKB-KW"/>
</dbReference>
<evidence type="ECO:0000256" key="3">
    <source>
        <dbReference type="ARBA" id="ARBA00012438"/>
    </source>
</evidence>
<keyword evidence="5" id="KW-0808">Transferase</keyword>
<dbReference type="PANTHER" id="PTHR24421">
    <property type="entry name" value="NITRATE/NITRITE SENSOR PROTEIN NARX-RELATED"/>
    <property type="match status" value="1"/>
</dbReference>
<dbReference type="PROSITE" id="PS50885">
    <property type="entry name" value="HAMP"/>
    <property type="match status" value="1"/>
</dbReference>
<evidence type="ECO:0000256" key="2">
    <source>
        <dbReference type="ARBA" id="ARBA00004370"/>
    </source>
</evidence>
<feature type="domain" description="HAMP" evidence="13">
    <location>
        <begin position="56"/>
        <end position="108"/>
    </location>
</feature>
<evidence type="ECO:0000256" key="6">
    <source>
        <dbReference type="ARBA" id="ARBA00022692"/>
    </source>
</evidence>
<comment type="catalytic activity">
    <reaction evidence="1">
        <text>ATP + protein L-histidine = ADP + protein N-phospho-L-histidine.</text>
        <dbReference type="EC" id="2.7.13.3"/>
    </reaction>
</comment>
<dbReference type="EMBL" id="CP121682">
    <property type="protein sequence ID" value="WGD42091.1"/>
    <property type="molecule type" value="Genomic_DNA"/>
</dbReference>
<dbReference type="InterPro" id="IPR050482">
    <property type="entry name" value="Sensor_HK_TwoCompSys"/>
</dbReference>
<feature type="transmembrane region" description="Helical" evidence="12">
    <location>
        <begin position="7"/>
        <end position="26"/>
    </location>
</feature>
<dbReference type="EC" id="2.7.13.3" evidence="3"/>
<dbReference type="Gene3D" id="3.30.565.10">
    <property type="entry name" value="Histidine kinase-like ATPase, C-terminal domain"/>
    <property type="match status" value="1"/>
</dbReference>
<evidence type="ECO:0000256" key="4">
    <source>
        <dbReference type="ARBA" id="ARBA00022553"/>
    </source>
</evidence>
<dbReference type="InterPro" id="IPR036890">
    <property type="entry name" value="HATPase_C_sf"/>
</dbReference>
<evidence type="ECO:0000256" key="7">
    <source>
        <dbReference type="ARBA" id="ARBA00022741"/>
    </source>
</evidence>
<evidence type="ECO:0000256" key="11">
    <source>
        <dbReference type="ARBA" id="ARBA00023012"/>
    </source>
</evidence>
<dbReference type="SMART" id="SM00304">
    <property type="entry name" value="HAMP"/>
    <property type="match status" value="1"/>
</dbReference>
<keyword evidence="15" id="KW-1185">Reference proteome</keyword>
<proteinExistence type="predicted"/>
<keyword evidence="9" id="KW-0067">ATP-binding</keyword>
<keyword evidence="8 14" id="KW-0418">Kinase</keyword>
<evidence type="ECO:0000256" key="9">
    <source>
        <dbReference type="ARBA" id="ARBA00022840"/>
    </source>
</evidence>
<sequence length="333" mass="35747">MPLFWRIFLLNAVVLITATALLLGPVTVSTPVLLTEAAVLTVGLAAMLFANALLVRVGLAPLQRVTRAMSTTDLLRPGQRPEVAGRGEIAELISTYNTMLDRLEDERATSSARALSAQEDERRRIAQELHDEVGQSLTAVLLQLKRVADHAPVELREELSLVQETTRSSLDEIRRIARRLRPGVLDELGLASALKALTTEFGASTGLMVQHRLDPDLPDLGPEAELVLYRVAQEGLTNIARHAQARRAEVSLRRTPAGVDLQVRDDGHGIGAAAEGAGIRGMRERALLVGADLDVGPAPGGGTRVRLAVPVPVRGPAPVRAVPTVTAAPDRKR</sequence>
<dbReference type="Proteomes" id="UP001216440">
    <property type="component" value="Chromosome"/>
</dbReference>
<keyword evidence="4" id="KW-0597">Phosphoprotein</keyword>
<name>A0ABY8K204_9ACTN</name>
<evidence type="ECO:0000259" key="13">
    <source>
        <dbReference type="PROSITE" id="PS50885"/>
    </source>
</evidence>